<organism evidence="1 2">
    <name type="scientific">Fusobacterium equinum</name>
    <dbReference type="NCBI Taxonomy" id="134605"/>
    <lineage>
        <taxon>Bacteria</taxon>
        <taxon>Fusobacteriati</taxon>
        <taxon>Fusobacteriota</taxon>
        <taxon>Fusobacteriia</taxon>
        <taxon>Fusobacteriales</taxon>
        <taxon>Fusobacteriaceae</taxon>
        <taxon>Fusobacterium</taxon>
    </lineage>
</organism>
<sequence length="59" mass="7092">MLKSYSGSFLRQLQEEVQNILEFLIRKCAAKQTIFQQILEYVKEKYGTEVRYPFLLVLF</sequence>
<gene>
    <name evidence="1" type="ORF">HMPREF3206_01070</name>
</gene>
<dbReference type="STRING" id="134605.HMPREF3206_01070"/>
<evidence type="ECO:0000313" key="2">
    <source>
        <dbReference type="Proteomes" id="UP000070617"/>
    </source>
</evidence>
<dbReference type="Proteomes" id="UP000070617">
    <property type="component" value="Unassembled WGS sequence"/>
</dbReference>
<name>A0A133NDC0_9FUSO</name>
<keyword evidence="2" id="KW-1185">Reference proteome</keyword>
<evidence type="ECO:0000313" key="1">
    <source>
        <dbReference type="EMBL" id="KXA14264.1"/>
    </source>
</evidence>
<protein>
    <submittedName>
        <fullName evidence="1">Uncharacterized protein</fullName>
    </submittedName>
</protein>
<reference evidence="2" key="1">
    <citation type="submission" date="2016-01" db="EMBL/GenBank/DDBJ databases">
        <authorList>
            <person name="Mitreva M."/>
            <person name="Pepin K.H."/>
            <person name="Mihindukulasuriya K.A."/>
            <person name="Fulton R."/>
            <person name="Fronick C."/>
            <person name="O'Laughlin M."/>
            <person name="Miner T."/>
            <person name="Herter B."/>
            <person name="Rosa B.A."/>
            <person name="Cordes M."/>
            <person name="Tomlinson C."/>
            <person name="Wollam A."/>
            <person name="Palsikar V.B."/>
            <person name="Mardis E.R."/>
            <person name="Wilson R.K."/>
        </authorList>
    </citation>
    <scope>NUCLEOTIDE SEQUENCE [LARGE SCALE GENOMIC DNA]</scope>
    <source>
        <strain evidence="2">CMW8396</strain>
    </source>
</reference>
<dbReference type="AlphaFoldDB" id="A0A133NDC0"/>
<accession>A0A133NDC0</accession>
<comment type="caution">
    <text evidence="1">The sequence shown here is derived from an EMBL/GenBank/DDBJ whole genome shotgun (WGS) entry which is preliminary data.</text>
</comment>
<dbReference type="EMBL" id="LRPX01000049">
    <property type="protein sequence ID" value="KXA14264.1"/>
    <property type="molecule type" value="Genomic_DNA"/>
</dbReference>
<dbReference type="PATRIC" id="fig|134605.3.peg.1063"/>
<proteinExistence type="predicted"/>